<dbReference type="OrthoDB" id="284128at2"/>
<dbReference type="RefSeq" id="WP_105333720.1">
    <property type="nucleotide sequence ID" value="NZ_PUHZ01000003.1"/>
</dbReference>
<gene>
    <name evidence="4" type="ORF">C5Y93_02050</name>
</gene>
<dbReference type="Proteomes" id="UP000237819">
    <property type="component" value="Unassembled WGS sequence"/>
</dbReference>
<name>A0A2S8GTU4_9BACT</name>
<protein>
    <submittedName>
        <fullName evidence="4">Uncharacterized protein</fullName>
    </submittedName>
</protein>
<accession>A0A2S8GTU4</accession>
<evidence type="ECO:0000313" key="5">
    <source>
        <dbReference type="Proteomes" id="UP000237819"/>
    </source>
</evidence>
<evidence type="ECO:0000256" key="2">
    <source>
        <dbReference type="SAM" id="MobiDB-lite"/>
    </source>
</evidence>
<reference evidence="4 5" key="1">
    <citation type="submission" date="2018-02" db="EMBL/GenBank/DDBJ databases">
        <title>Comparative genomes isolates from brazilian mangrove.</title>
        <authorList>
            <person name="Araujo J.E."/>
            <person name="Taketani R.G."/>
            <person name="Silva M.C.P."/>
            <person name="Loureco M.V."/>
            <person name="Andreote F.D."/>
        </authorList>
    </citation>
    <scope>NUCLEOTIDE SEQUENCE [LARGE SCALE GENOMIC DNA]</scope>
    <source>
        <strain evidence="4 5">Nap-Phe MGV</strain>
    </source>
</reference>
<dbReference type="AlphaFoldDB" id="A0A2S8GTU4"/>
<keyword evidence="3" id="KW-0472">Membrane</keyword>
<feature type="coiled-coil region" evidence="1">
    <location>
        <begin position="126"/>
        <end position="153"/>
    </location>
</feature>
<keyword evidence="1" id="KW-0175">Coiled coil</keyword>
<evidence type="ECO:0000256" key="3">
    <source>
        <dbReference type="SAM" id="Phobius"/>
    </source>
</evidence>
<keyword evidence="3" id="KW-0812">Transmembrane</keyword>
<organism evidence="4 5">
    <name type="scientific">Blastopirellula marina</name>
    <dbReference type="NCBI Taxonomy" id="124"/>
    <lineage>
        <taxon>Bacteria</taxon>
        <taxon>Pseudomonadati</taxon>
        <taxon>Planctomycetota</taxon>
        <taxon>Planctomycetia</taxon>
        <taxon>Pirellulales</taxon>
        <taxon>Pirellulaceae</taxon>
        <taxon>Blastopirellula</taxon>
    </lineage>
</organism>
<proteinExistence type="predicted"/>
<sequence length="361" mass="40326">MRRPTRKSNGDKNAPSLDSFLDVVTNLVGILIILIMVVGITARDALIDAATGEKPDKPPALSIPAPVETKPEPEPEPPPPPQPTGPTLAELNSMAQDVAAIQDEILKTQQMSKLAFEERNQLQLFLTSAETTLNQKQAELDQEKQEEVMQQRELLEYSRQLDTLYDQLEAASNYRPEVKELAHYPTPLAKTVFGKEEHFRLKNGRISYVPMERLVEGMKDDARNHIDRAKRDGEASARIGPMSGYVMEYTLTSRTFEMETSMGTATRGGIELKHFVLVPESDLLGDTVEDALKPGSHFRDIIASLDPSRTTITIWTYPDSYDQFRTVRDDLYQIGFTTAARPLPDDYPIGGSPHGERSSSQ</sequence>
<evidence type="ECO:0000313" key="4">
    <source>
        <dbReference type="EMBL" id="PQO47848.1"/>
    </source>
</evidence>
<feature type="region of interest" description="Disordered" evidence="2">
    <location>
        <begin position="51"/>
        <end position="87"/>
    </location>
</feature>
<feature type="transmembrane region" description="Helical" evidence="3">
    <location>
        <begin position="20"/>
        <end position="42"/>
    </location>
</feature>
<dbReference type="EMBL" id="PUHZ01000003">
    <property type="protein sequence ID" value="PQO47848.1"/>
    <property type="molecule type" value="Genomic_DNA"/>
</dbReference>
<comment type="caution">
    <text evidence="4">The sequence shown here is derived from an EMBL/GenBank/DDBJ whole genome shotgun (WGS) entry which is preliminary data.</text>
</comment>
<keyword evidence="3" id="KW-1133">Transmembrane helix</keyword>
<evidence type="ECO:0000256" key="1">
    <source>
        <dbReference type="SAM" id="Coils"/>
    </source>
</evidence>